<dbReference type="InterPro" id="IPR001638">
    <property type="entry name" value="Solute-binding_3/MltF_N"/>
</dbReference>
<dbReference type="RefSeq" id="WP_345245603.1">
    <property type="nucleotide sequence ID" value="NZ_BAABFO010000001.1"/>
</dbReference>
<organism evidence="3 4">
    <name type="scientific">Pigmentiphaga soli</name>
    <dbReference type="NCBI Taxonomy" id="1007095"/>
    <lineage>
        <taxon>Bacteria</taxon>
        <taxon>Pseudomonadati</taxon>
        <taxon>Pseudomonadota</taxon>
        <taxon>Betaproteobacteria</taxon>
        <taxon>Burkholderiales</taxon>
        <taxon>Alcaligenaceae</taxon>
        <taxon>Pigmentiphaga</taxon>
    </lineage>
</organism>
<evidence type="ECO:0000259" key="2">
    <source>
        <dbReference type="SMART" id="SM00062"/>
    </source>
</evidence>
<proteinExistence type="predicted"/>
<sequence length="242" mass="25847">MNDISQQALRELTPTGKLRAAINYGNAVLAQRDPQTGELSGVTIDFAHEIGRRLGVEVELVPFSGAKGVTDSAGGNVWDVAFLAIDPVRGAGIDFTEPYVVIEGTYLVRQDSPLTAVEQFDRPEVRIALAAGSAYDLYLSRALKQAQLVRSATLQTALAQFEAEGLDAVAGVRQPLAAHAASQPGLRVIDGRFTEIRQAFGVPKGHAAAHAYVAALLESFKASPYIAETLRRHGQEATLVRG</sequence>
<evidence type="ECO:0000313" key="4">
    <source>
        <dbReference type="Proteomes" id="UP001501671"/>
    </source>
</evidence>
<reference evidence="4" key="1">
    <citation type="journal article" date="2019" name="Int. J. Syst. Evol. Microbiol.">
        <title>The Global Catalogue of Microorganisms (GCM) 10K type strain sequencing project: providing services to taxonomists for standard genome sequencing and annotation.</title>
        <authorList>
            <consortium name="The Broad Institute Genomics Platform"/>
            <consortium name="The Broad Institute Genome Sequencing Center for Infectious Disease"/>
            <person name="Wu L."/>
            <person name="Ma J."/>
        </authorList>
    </citation>
    <scope>NUCLEOTIDE SEQUENCE [LARGE SCALE GENOMIC DNA]</scope>
    <source>
        <strain evidence="4">JCM 17666</strain>
    </source>
</reference>
<keyword evidence="4" id="KW-1185">Reference proteome</keyword>
<dbReference type="SMART" id="SM00062">
    <property type="entry name" value="PBPb"/>
    <property type="match status" value="1"/>
</dbReference>
<feature type="domain" description="Solute-binding protein family 3/N-terminal" evidence="2">
    <location>
        <begin position="17"/>
        <end position="229"/>
    </location>
</feature>
<keyword evidence="1" id="KW-0732">Signal</keyword>
<protein>
    <submittedName>
        <fullName evidence="3">Transporter substrate-binding domain-containing protein</fullName>
    </submittedName>
</protein>
<dbReference type="PANTHER" id="PTHR35936:SF17">
    <property type="entry name" value="ARGININE-BINDING EXTRACELLULAR PROTEIN ARTP"/>
    <property type="match status" value="1"/>
</dbReference>
<gene>
    <name evidence="3" type="ORF">GCM10023144_03060</name>
</gene>
<dbReference type="Pfam" id="PF00497">
    <property type="entry name" value="SBP_bac_3"/>
    <property type="match status" value="1"/>
</dbReference>
<dbReference type="Gene3D" id="3.40.190.10">
    <property type="entry name" value="Periplasmic binding protein-like II"/>
    <property type="match status" value="2"/>
</dbReference>
<dbReference type="PANTHER" id="PTHR35936">
    <property type="entry name" value="MEMBRANE-BOUND LYTIC MUREIN TRANSGLYCOSYLASE F"/>
    <property type="match status" value="1"/>
</dbReference>
<evidence type="ECO:0000313" key="3">
    <source>
        <dbReference type="EMBL" id="GAA4322773.1"/>
    </source>
</evidence>
<dbReference type="SUPFAM" id="SSF53850">
    <property type="entry name" value="Periplasmic binding protein-like II"/>
    <property type="match status" value="1"/>
</dbReference>
<dbReference type="Proteomes" id="UP001501671">
    <property type="component" value="Unassembled WGS sequence"/>
</dbReference>
<accession>A0ABP8GEF0</accession>
<comment type="caution">
    <text evidence="3">The sequence shown here is derived from an EMBL/GenBank/DDBJ whole genome shotgun (WGS) entry which is preliminary data.</text>
</comment>
<evidence type="ECO:0000256" key="1">
    <source>
        <dbReference type="ARBA" id="ARBA00022729"/>
    </source>
</evidence>
<dbReference type="EMBL" id="BAABFO010000001">
    <property type="protein sequence ID" value="GAA4322773.1"/>
    <property type="molecule type" value="Genomic_DNA"/>
</dbReference>
<name>A0ABP8GEF0_9BURK</name>